<dbReference type="AlphaFoldDB" id="A0A9N9RMH6"/>
<dbReference type="Pfam" id="PF25877">
    <property type="entry name" value="WHD_SOWAH"/>
    <property type="match status" value="1"/>
</dbReference>
<feature type="domain" description="SOWAHA-C winged helix-turn-helix" evidence="5">
    <location>
        <begin position="6"/>
        <end position="84"/>
    </location>
</feature>
<feature type="compositionally biased region" description="Basic residues" evidence="4">
    <location>
        <begin position="544"/>
        <end position="553"/>
    </location>
</feature>
<keyword evidence="2" id="KW-0040">ANK repeat</keyword>
<dbReference type="InterPro" id="IPR036770">
    <property type="entry name" value="Ankyrin_rpt-contain_sf"/>
</dbReference>
<keyword evidence="7" id="KW-1185">Reference proteome</keyword>
<feature type="region of interest" description="Disordered" evidence="4">
    <location>
        <begin position="189"/>
        <end position="242"/>
    </location>
</feature>
<dbReference type="PANTHER" id="PTHR14491:SF7">
    <property type="entry name" value="SOSONDOWAH, ISOFORM G"/>
    <property type="match status" value="1"/>
</dbReference>
<feature type="compositionally biased region" description="Polar residues" evidence="4">
    <location>
        <begin position="559"/>
        <end position="572"/>
    </location>
</feature>
<dbReference type="EMBL" id="OU895877">
    <property type="protein sequence ID" value="CAG9799796.1"/>
    <property type="molecule type" value="Genomic_DNA"/>
</dbReference>
<evidence type="ECO:0000256" key="2">
    <source>
        <dbReference type="ARBA" id="ARBA00023043"/>
    </source>
</evidence>
<accession>A0A9N9RMH6</accession>
<organism evidence="6 7">
    <name type="scientific">Chironomus riparius</name>
    <dbReference type="NCBI Taxonomy" id="315576"/>
    <lineage>
        <taxon>Eukaryota</taxon>
        <taxon>Metazoa</taxon>
        <taxon>Ecdysozoa</taxon>
        <taxon>Arthropoda</taxon>
        <taxon>Hexapoda</taxon>
        <taxon>Insecta</taxon>
        <taxon>Pterygota</taxon>
        <taxon>Neoptera</taxon>
        <taxon>Endopterygota</taxon>
        <taxon>Diptera</taxon>
        <taxon>Nematocera</taxon>
        <taxon>Chironomoidea</taxon>
        <taxon>Chironomidae</taxon>
        <taxon>Chironominae</taxon>
        <taxon>Chironomus</taxon>
    </lineage>
</organism>
<dbReference type="InterPro" id="IPR058889">
    <property type="entry name" value="WHD_SOWAHA-C"/>
</dbReference>
<feature type="compositionally biased region" description="Basic and acidic residues" evidence="4">
    <location>
        <begin position="200"/>
        <end position="226"/>
    </location>
</feature>
<reference evidence="6" key="1">
    <citation type="submission" date="2022-01" db="EMBL/GenBank/DDBJ databases">
        <authorList>
            <person name="King R."/>
        </authorList>
    </citation>
    <scope>NUCLEOTIDE SEQUENCE</scope>
</reference>
<dbReference type="PANTHER" id="PTHR14491">
    <property type="entry name" value="SOSONDOWAH, ISOFORM G"/>
    <property type="match status" value="1"/>
</dbReference>
<evidence type="ECO:0000256" key="3">
    <source>
        <dbReference type="ARBA" id="ARBA00038122"/>
    </source>
</evidence>
<sequence>MDEPSELSLREIHKYFVRNNYKVTNTQLVKYFRKFLTGSRVDEARKEFKTFVNILATIRNENNEKYLILRKKYYDEVPGDDQSNMSFVSSSSMMSLPSEMLDSPVKSLPPPYRAPPKLDLNSPSSSPFHQHVPISMTTVGLPILEPHTKEQYKECVSEFQQVMSNFMDGGKKVEKVDVASRKNSFEQIIEEQAPSLPPRKKVDSRSFSRENSIEKSFETNKDDNKENTQSPSPNEESKGVSVKEAMLKFNRYAEAEEAKVPSPMSKMLRNKTEKVDDTTGSAESLTNHPKAKEWIISAARSNYQELAKLGQEHPQLVRLQDPNTTALHWASKHGNENVVKLIAGTFRADGYTSLHIAMQCGRNDIFELLCNVYKADRDILDWSGKKPLDYQKQLTSISALSFSSEYKTLPMVAAKSNKSVQRRHSEMFNDSYRTLHGSSHSIFKNDDTKSLYQETGSTIFDTTTRRKKIKSRKKVSEKDSFLRIGSLRIGNLLGHTKGHHNNHNFIQRSSMQPPSSLDIKVHKNYGSVDNVSLPHSIEMGPPKHSVKKRKQKREHNEHTMNQSQSMPTTPNLESRHKRGSDESDSDSAYGFNDNWAA</sequence>
<evidence type="ECO:0000313" key="7">
    <source>
        <dbReference type="Proteomes" id="UP001153620"/>
    </source>
</evidence>
<evidence type="ECO:0000313" key="6">
    <source>
        <dbReference type="EMBL" id="CAG9799796.1"/>
    </source>
</evidence>
<evidence type="ECO:0000256" key="4">
    <source>
        <dbReference type="SAM" id="MobiDB-lite"/>
    </source>
</evidence>
<dbReference type="OrthoDB" id="60433at2759"/>
<dbReference type="Proteomes" id="UP001153620">
    <property type="component" value="Chromosome 1"/>
</dbReference>
<evidence type="ECO:0000256" key="1">
    <source>
        <dbReference type="ARBA" id="ARBA00022737"/>
    </source>
</evidence>
<dbReference type="InterPro" id="IPR002110">
    <property type="entry name" value="Ankyrin_rpt"/>
</dbReference>
<dbReference type="Pfam" id="PF12796">
    <property type="entry name" value="Ank_2"/>
    <property type="match status" value="1"/>
</dbReference>
<proteinExistence type="inferred from homology"/>
<protein>
    <recommendedName>
        <fullName evidence="5">SOWAHA-C winged helix-turn-helix domain-containing protein</fullName>
    </recommendedName>
</protein>
<feature type="region of interest" description="Disordered" evidence="4">
    <location>
        <begin position="528"/>
        <end position="597"/>
    </location>
</feature>
<dbReference type="SUPFAM" id="SSF48403">
    <property type="entry name" value="Ankyrin repeat"/>
    <property type="match status" value="1"/>
</dbReference>
<reference evidence="6" key="2">
    <citation type="submission" date="2022-10" db="EMBL/GenBank/DDBJ databases">
        <authorList>
            <consortium name="ENA_rothamsted_submissions"/>
            <consortium name="culmorum"/>
            <person name="King R."/>
        </authorList>
    </citation>
    <scope>NUCLEOTIDE SEQUENCE</scope>
</reference>
<comment type="similarity">
    <text evidence="3">Belongs to the SOWAH family.</text>
</comment>
<keyword evidence="1" id="KW-0677">Repeat</keyword>
<gene>
    <name evidence="6" type="ORF">CHIRRI_LOCUS2754</name>
</gene>
<name>A0A9N9RMH6_9DIPT</name>
<dbReference type="Gene3D" id="1.25.40.20">
    <property type="entry name" value="Ankyrin repeat-containing domain"/>
    <property type="match status" value="1"/>
</dbReference>
<evidence type="ECO:0000259" key="5">
    <source>
        <dbReference type="Pfam" id="PF25877"/>
    </source>
</evidence>